<keyword evidence="1" id="KW-0472">Membrane</keyword>
<accession>A0A840PVM9</accession>
<name>A0A840PVM9_URETH</name>
<dbReference type="InterPro" id="IPR025416">
    <property type="entry name" value="YqzM"/>
</dbReference>
<evidence type="ECO:0008006" key="4">
    <source>
        <dbReference type="Google" id="ProtNLM"/>
    </source>
</evidence>
<gene>
    <name evidence="2" type="ORF">HNR36_002915</name>
</gene>
<proteinExistence type="predicted"/>
<dbReference type="EMBL" id="JACHGZ010000058">
    <property type="protein sequence ID" value="MBB5150489.1"/>
    <property type="molecule type" value="Genomic_DNA"/>
</dbReference>
<evidence type="ECO:0000256" key="1">
    <source>
        <dbReference type="SAM" id="Phobius"/>
    </source>
</evidence>
<keyword evidence="1" id="KW-0812">Transmembrane</keyword>
<dbReference type="AlphaFoldDB" id="A0A840PVM9"/>
<keyword evidence="3" id="KW-1185">Reference proteome</keyword>
<evidence type="ECO:0000313" key="2">
    <source>
        <dbReference type="EMBL" id="MBB5150489.1"/>
    </source>
</evidence>
<dbReference type="Proteomes" id="UP000557217">
    <property type="component" value="Unassembled WGS sequence"/>
</dbReference>
<reference evidence="2 3" key="1">
    <citation type="submission" date="2020-08" db="EMBL/GenBank/DDBJ databases">
        <title>Genomic Encyclopedia of Type Strains, Phase IV (KMG-IV): sequencing the most valuable type-strain genomes for metagenomic binning, comparative biology and taxonomic classification.</title>
        <authorList>
            <person name="Goeker M."/>
        </authorList>
    </citation>
    <scope>NUCLEOTIDE SEQUENCE [LARGE SCALE GENOMIC DNA]</scope>
    <source>
        <strain evidence="2 3">DSM 10633</strain>
    </source>
</reference>
<protein>
    <recommendedName>
        <fullName evidence="4">YqzM family protein</fullName>
    </recommendedName>
</protein>
<dbReference type="RefSeq" id="WP_016838586.1">
    <property type="nucleotide sequence ID" value="NZ_AP018335.1"/>
</dbReference>
<comment type="caution">
    <text evidence="2">The sequence shown here is derived from an EMBL/GenBank/DDBJ whole genome shotgun (WGS) entry which is preliminary data.</text>
</comment>
<keyword evidence="1" id="KW-1133">Transmembrane helix</keyword>
<sequence>MANHNENFVTHNPFEGDNASCKRNEATDAAVGFTVSFLFFTLMFIIAVVIDAVA</sequence>
<feature type="transmembrane region" description="Helical" evidence="1">
    <location>
        <begin position="30"/>
        <end position="53"/>
    </location>
</feature>
<organism evidence="2 3">
    <name type="scientific">Ureibacillus thermosphaericus</name>
    <dbReference type="NCBI Taxonomy" id="51173"/>
    <lineage>
        <taxon>Bacteria</taxon>
        <taxon>Bacillati</taxon>
        <taxon>Bacillota</taxon>
        <taxon>Bacilli</taxon>
        <taxon>Bacillales</taxon>
        <taxon>Caryophanaceae</taxon>
        <taxon>Ureibacillus</taxon>
    </lineage>
</organism>
<dbReference type="Pfam" id="PF14141">
    <property type="entry name" value="YqzM"/>
    <property type="match status" value="1"/>
</dbReference>
<evidence type="ECO:0000313" key="3">
    <source>
        <dbReference type="Proteomes" id="UP000557217"/>
    </source>
</evidence>